<dbReference type="SUPFAM" id="SSF161111">
    <property type="entry name" value="Cation efflux protein transmembrane domain-like"/>
    <property type="match status" value="1"/>
</dbReference>
<evidence type="ECO:0000259" key="6">
    <source>
        <dbReference type="Pfam" id="PF01545"/>
    </source>
</evidence>
<evidence type="ECO:0000256" key="1">
    <source>
        <dbReference type="ARBA" id="ARBA00004141"/>
    </source>
</evidence>
<dbReference type="InterPro" id="IPR027469">
    <property type="entry name" value="Cation_efflux_TMD_sf"/>
</dbReference>
<proteinExistence type="predicted"/>
<feature type="domain" description="Cation efflux protein transmembrane" evidence="6">
    <location>
        <begin position="22"/>
        <end position="185"/>
    </location>
</feature>
<evidence type="ECO:0000256" key="4">
    <source>
        <dbReference type="ARBA" id="ARBA00023136"/>
    </source>
</evidence>
<sequence>MTSIAGPAPDAPTLRRTVGWVALLNLAYFLIEIGVALAIGSVSLVADSVDFLEDLAVNTLIFIAMGWPLARRATAGKAMALIILSPAVAALWQAVMKFRHPDAPDPLSLLVTAGGAVMVNSTCALLLSRQRRQGGSLTRAAWLAARNDVIVNLTIIVMAVVTWRVVPNGWPDLILGLLILLLNLTAAKEVWEVAEEERLAARALAGEAGCSCRRGTTPPDPLSADGRRG</sequence>
<evidence type="ECO:0000313" key="7">
    <source>
        <dbReference type="EMBL" id="RRD07317.1"/>
    </source>
</evidence>
<accession>A0A3P1TCZ5</accession>
<evidence type="ECO:0000256" key="5">
    <source>
        <dbReference type="SAM" id="Phobius"/>
    </source>
</evidence>
<reference evidence="7 8" key="1">
    <citation type="submission" date="2018-11" db="EMBL/GenBank/DDBJ databases">
        <title>Genomes From Bacteria Associated with the Canine Oral Cavity: a Test Case for Automated Genome-Based Taxonomic Assignment.</title>
        <authorList>
            <person name="Coil D.A."/>
            <person name="Jospin G."/>
            <person name="Darling A.E."/>
            <person name="Wallis C."/>
            <person name="Davis I.J."/>
            <person name="Harris S."/>
            <person name="Eisen J.A."/>
            <person name="Holcombe L.J."/>
            <person name="O'Flynn C."/>
        </authorList>
    </citation>
    <scope>NUCLEOTIDE SEQUENCE [LARGE SCALE GENOMIC DNA]</scope>
    <source>
        <strain evidence="7 8">OH887_COT-365</strain>
    </source>
</reference>
<organism evidence="7 8">
    <name type="scientific">Arachnia propionica</name>
    <dbReference type="NCBI Taxonomy" id="1750"/>
    <lineage>
        <taxon>Bacteria</taxon>
        <taxon>Bacillati</taxon>
        <taxon>Actinomycetota</taxon>
        <taxon>Actinomycetes</taxon>
        <taxon>Propionibacteriales</taxon>
        <taxon>Propionibacteriaceae</taxon>
        <taxon>Arachnia</taxon>
    </lineage>
</organism>
<keyword evidence="2 5" id="KW-0812">Transmembrane</keyword>
<feature type="transmembrane region" description="Helical" evidence="5">
    <location>
        <begin position="77"/>
        <end position="95"/>
    </location>
</feature>
<comment type="subcellular location">
    <subcellularLocation>
        <location evidence="1">Membrane</location>
        <topology evidence="1">Multi-pass membrane protein</topology>
    </subcellularLocation>
</comment>
<keyword evidence="4 5" id="KW-0472">Membrane</keyword>
<dbReference type="EMBL" id="RQZG01000001">
    <property type="protein sequence ID" value="RRD07317.1"/>
    <property type="molecule type" value="Genomic_DNA"/>
</dbReference>
<evidence type="ECO:0000256" key="2">
    <source>
        <dbReference type="ARBA" id="ARBA00022692"/>
    </source>
</evidence>
<feature type="transmembrane region" description="Helical" evidence="5">
    <location>
        <begin position="20"/>
        <end position="45"/>
    </location>
</feature>
<dbReference type="Proteomes" id="UP000280819">
    <property type="component" value="Unassembled WGS sequence"/>
</dbReference>
<feature type="transmembrane region" description="Helical" evidence="5">
    <location>
        <begin position="149"/>
        <end position="167"/>
    </location>
</feature>
<dbReference type="OrthoDB" id="3254729at2"/>
<dbReference type="GO" id="GO:0008324">
    <property type="term" value="F:monoatomic cation transmembrane transporter activity"/>
    <property type="evidence" value="ECO:0007669"/>
    <property type="project" value="InterPro"/>
</dbReference>
<dbReference type="Gene3D" id="1.20.1510.10">
    <property type="entry name" value="Cation efflux protein transmembrane domain"/>
    <property type="match status" value="1"/>
</dbReference>
<evidence type="ECO:0000256" key="3">
    <source>
        <dbReference type="ARBA" id="ARBA00022989"/>
    </source>
</evidence>
<gene>
    <name evidence="7" type="ORF">EII34_02195</name>
</gene>
<name>A0A3P1TCZ5_9ACTN</name>
<feature type="transmembrane region" description="Helical" evidence="5">
    <location>
        <begin position="107"/>
        <end position="128"/>
    </location>
</feature>
<evidence type="ECO:0000313" key="8">
    <source>
        <dbReference type="Proteomes" id="UP000280819"/>
    </source>
</evidence>
<protein>
    <submittedName>
        <fullName evidence="7">Cation transporter</fullName>
    </submittedName>
</protein>
<dbReference type="RefSeq" id="WP_124842416.1">
    <property type="nucleotide sequence ID" value="NZ_RQZG01000001.1"/>
</dbReference>
<feature type="transmembrane region" description="Helical" evidence="5">
    <location>
        <begin position="51"/>
        <end position="70"/>
    </location>
</feature>
<dbReference type="InterPro" id="IPR058533">
    <property type="entry name" value="Cation_efflux_TM"/>
</dbReference>
<dbReference type="GO" id="GO:0016020">
    <property type="term" value="C:membrane"/>
    <property type="evidence" value="ECO:0007669"/>
    <property type="project" value="UniProtKB-SubCell"/>
</dbReference>
<comment type="caution">
    <text evidence="7">The sequence shown here is derived from an EMBL/GenBank/DDBJ whole genome shotgun (WGS) entry which is preliminary data.</text>
</comment>
<keyword evidence="3 5" id="KW-1133">Transmembrane helix</keyword>
<dbReference type="AlphaFoldDB" id="A0A3P1TCZ5"/>
<dbReference type="Pfam" id="PF01545">
    <property type="entry name" value="Cation_efflux"/>
    <property type="match status" value="1"/>
</dbReference>